<dbReference type="RefSeq" id="WP_163948262.1">
    <property type="nucleotide sequence ID" value="NZ_JAAHBU010000303.1"/>
</dbReference>
<feature type="transmembrane region" description="Helical" evidence="5">
    <location>
        <begin position="61"/>
        <end position="79"/>
    </location>
</feature>
<evidence type="ECO:0000256" key="1">
    <source>
        <dbReference type="ARBA" id="ARBA00004141"/>
    </source>
</evidence>
<protein>
    <submittedName>
        <fullName evidence="6">DUF4870 domain-containing protein</fullName>
    </submittedName>
</protein>
<sequence length="121" mass="13087">MVEEPNTVVPSDAARHWGMLCHLAAAAGMVVPFANLIAPLAVWWFRRGVDPFVDAQGKEAVNFQLTMTLLGMVCIVAFTVPMAKLALTIISLGVAVLIIIAAVKVKQGKAFRYPLAWRVLA</sequence>
<dbReference type="Pfam" id="PF09685">
    <property type="entry name" value="MamF_MmsF"/>
    <property type="match status" value="1"/>
</dbReference>
<comment type="caution">
    <text evidence="6">The sequence shown here is derived from an EMBL/GenBank/DDBJ whole genome shotgun (WGS) entry which is preliminary data.</text>
</comment>
<reference evidence="6 7" key="1">
    <citation type="submission" date="2020-02" db="EMBL/GenBank/DDBJ databases">
        <title>Broccoli isolated Pseudomonas sp.</title>
        <authorList>
            <person name="Fujikawa T."/>
            <person name="Sawada H."/>
        </authorList>
    </citation>
    <scope>NUCLEOTIDE SEQUENCE [LARGE SCALE GENOMIC DNA]</scope>
    <source>
        <strain evidence="6 7">MAFF212427</strain>
    </source>
</reference>
<feature type="transmembrane region" description="Helical" evidence="5">
    <location>
        <begin position="85"/>
        <end position="103"/>
    </location>
</feature>
<accession>A0A6B3NQJ5</accession>
<feature type="transmembrane region" description="Helical" evidence="5">
    <location>
        <begin position="23"/>
        <end position="45"/>
    </location>
</feature>
<organism evidence="6 7">
    <name type="scientific">Pseudomonas brassicae</name>
    <dbReference type="NCBI Taxonomy" id="2708063"/>
    <lineage>
        <taxon>Bacteria</taxon>
        <taxon>Pseudomonadati</taxon>
        <taxon>Pseudomonadota</taxon>
        <taxon>Gammaproteobacteria</taxon>
        <taxon>Pseudomonadales</taxon>
        <taxon>Pseudomonadaceae</taxon>
        <taxon>Pseudomonas</taxon>
    </lineage>
</organism>
<evidence type="ECO:0000256" key="3">
    <source>
        <dbReference type="ARBA" id="ARBA00022989"/>
    </source>
</evidence>
<dbReference type="EMBL" id="JAAHBU010000303">
    <property type="protein sequence ID" value="NER65642.1"/>
    <property type="molecule type" value="Genomic_DNA"/>
</dbReference>
<dbReference type="Proteomes" id="UP000482634">
    <property type="component" value="Unassembled WGS sequence"/>
</dbReference>
<name>A0A6B3NQJ5_9PSED</name>
<evidence type="ECO:0000256" key="4">
    <source>
        <dbReference type="ARBA" id="ARBA00023136"/>
    </source>
</evidence>
<evidence type="ECO:0000313" key="6">
    <source>
        <dbReference type="EMBL" id="NER65642.1"/>
    </source>
</evidence>
<keyword evidence="3 5" id="KW-1133">Transmembrane helix</keyword>
<keyword evidence="7" id="KW-1185">Reference proteome</keyword>
<keyword evidence="2 5" id="KW-0812">Transmembrane</keyword>
<gene>
    <name evidence="6" type="ORF">G3436_19475</name>
</gene>
<dbReference type="AlphaFoldDB" id="A0A6B3NQJ5"/>
<proteinExistence type="predicted"/>
<keyword evidence="4 5" id="KW-0472">Membrane</keyword>
<dbReference type="InterPro" id="IPR019109">
    <property type="entry name" value="MamF_MmsF"/>
</dbReference>
<evidence type="ECO:0000256" key="5">
    <source>
        <dbReference type="SAM" id="Phobius"/>
    </source>
</evidence>
<comment type="subcellular location">
    <subcellularLocation>
        <location evidence="1">Membrane</location>
        <topology evidence="1">Multi-pass membrane protein</topology>
    </subcellularLocation>
</comment>
<evidence type="ECO:0000313" key="7">
    <source>
        <dbReference type="Proteomes" id="UP000482634"/>
    </source>
</evidence>
<evidence type="ECO:0000256" key="2">
    <source>
        <dbReference type="ARBA" id="ARBA00022692"/>
    </source>
</evidence>